<evidence type="ECO:0000313" key="3">
    <source>
        <dbReference type="Proteomes" id="UP000192343"/>
    </source>
</evidence>
<sequence>MPRNDHISAIVKPGHRFVWGLLLLLSFLFIQGLLPRFAMVILFALMARAAGKRIKFSYFIILTSSIALFNLLTPWGEVLYSPGGFDITRGALIAGLTKGITISGLVFVSLFSVSRDLKLPGRFGRLLGRSFYYFESLYSHKRKIHRRSFFSDIDGILLDLFPSENVPDGEDRFRRTTPLGVLVIMLSFGITGAIALWM</sequence>
<feature type="transmembrane region" description="Helical" evidence="1">
    <location>
        <begin position="92"/>
        <end position="113"/>
    </location>
</feature>
<dbReference type="AlphaFoldDB" id="A0A1Y1S380"/>
<feature type="transmembrane region" description="Helical" evidence="1">
    <location>
        <begin position="20"/>
        <end position="44"/>
    </location>
</feature>
<evidence type="ECO:0000256" key="1">
    <source>
        <dbReference type="SAM" id="Phobius"/>
    </source>
</evidence>
<feature type="transmembrane region" description="Helical" evidence="1">
    <location>
        <begin position="56"/>
        <end position="72"/>
    </location>
</feature>
<reference evidence="2 3" key="1">
    <citation type="submission" date="2017-03" db="EMBL/GenBank/DDBJ databases">
        <title>Draft Genome sequence of Marispirochaeta sp. strain JC444.</title>
        <authorList>
            <person name="Shivani Y."/>
            <person name="Subhash Y."/>
            <person name="Sasikala C."/>
            <person name="Ramana C."/>
        </authorList>
    </citation>
    <scope>NUCLEOTIDE SEQUENCE [LARGE SCALE GENOMIC DNA]</scope>
    <source>
        <strain evidence="2 3">JC444</strain>
    </source>
</reference>
<accession>A0A1Y1S380</accession>
<dbReference type="OrthoDB" id="370529at2"/>
<dbReference type="Proteomes" id="UP000192343">
    <property type="component" value="Unassembled WGS sequence"/>
</dbReference>
<dbReference type="RefSeq" id="WP_083047855.1">
    <property type="nucleotide sequence ID" value="NZ_CAXXQO010000003.1"/>
</dbReference>
<dbReference type="STRING" id="1963862.B4O97_02120"/>
<evidence type="ECO:0000313" key="2">
    <source>
        <dbReference type="EMBL" id="ORC37821.1"/>
    </source>
</evidence>
<keyword evidence="1" id="KW-1133">Transmembrane helix</keyword>
<proteinExistence type="predicted"/>
<dbReference type="EMBL" id="MWQY01000002">
    <property type="protein sequence ID" value="ORC37821.1"/>
    <property type="molecule type" value="Genomic_DNA"/>
</dbReference>
<keyword evidence="3" id="KW-1185">Reference proteome</keyword>
<keyword evidence="1" id="KW-0812">Transmembrane</keyword>
<comment type="caution">
    <text evidence="2">The sequence shown here is derived from an EMBL/GenBank/DDBJ whole genome shotgun (WGS) entry which is preliminary data.</text>
</comment>
<protein>
    <submittedName>
        <fullName evidence="2">Uncharacterized protein</fullName>
    </submittedName>
</protein>
<gene>
    <name evidence="2" type="ORF">B4O97_02120</name>
</gene>
<name>A0A1Y1S380_9SPIO</name>
<keyword evidence="1" id="KW-0472">Membrane</keyword>
<organism evidence="2 3">
    <name type="scientific">Marispirochaeta aestuarii</name>
    <dbReference type="NCBI Taxonomy" id="1963862"/>
    <lineage>
        <taxon>Bacteria</taxon>
        <taxon>Pseudomonadati</taxon>
        <taxon>Spirochaetota</taxon>
        <taxon>Spirochaetia</taxon>
        <taxon>Spirochaetales</taxon>
        <taxon>Spirochaetaceae</taxon>
        <taxon>Marispirochaeta</taxon>
    </lineage>
</organism>
<feature type="transmembrane region" description="Helical" evidence="1">
    <location>
        <begin position="179"/>
        <end position="197"/>
    </location>
</feature>